<dbReference type="Pfam" id="PF01609">
    <property type="entry name" value="DDE_Tnp_1"/>
    <property type="match status" value="1"/>
</dbReference>
<protein>
    <recommendedName>
        <fullName evidence="1">Transposase IS4-like domain-containing protein</fullName>
    </recommendedName>
</protein>
<evidence type="ECO:0000259" key="1">
    <source>
        <dbReference type="Pfam" id="PF01609"/>
    </source>
</evidence>
<evidence type="ECO:0000313" key="2">
    <source>
        <dbReference type="EMBL" id="QNO56544.1"/>
    </source>
</evidence>
<dbReference type="InterPro" id="IPR012337">
    <property type="entry name" value="RNaseH-like_sf"/>
</dbReference>
<organism evidence="2">
    <name type="scientific">Candidatus Methanophaga sp. ANME-1 ERB7</name>
    <dbReference type="NCBI Taxonomy" id="2759913"/>
    <lineage>
        <taxon>Archaea</taxon>
        <taxon>Methanobacteriati</taxon>
        <taxon>Methanobacteriota</taxon>
        <taxon>Stenosarchaea group</taxon>
        <taxon>Methanomicrobia</taxon>
        <taxon>Candidatus Methanophagales</taxon>
        <taxon>Candidatus Methanophagaceae</taxon>
        <taxon>Candidatus Methanophaga</taxon>
    </lineage>
</organism>
<name>A0A7G9Z8G0_9EURY</name>
<dbReference type="SUPFAM" id="SSF53098">
    <property type="entry name" value="Ribonuclease H-like"/>
    <property type="match status" value="1"/>
</dbReference>
<gene>
    <name evidence="2" type="ORF">IDNIJKHG_00002</name>
</gene>
<dbReference type="AlphaFoldDB" id="A0A7G9Z8G0"/>
<dbReference type="EMBL" id="MT631659">
    <property type="protein sequence ID" value="QNO56544.1"/>
    <property type="molecule type" value="Genomic_DNA"/>
</dbReference>
<accession>A0A7G9Z8G0</accession>
<dbReference type="InterPro" id="IPR002559">
    <property type="entry name" value="Transposase_11"/>
</dbReference>
<proteinExistence type="predicted"/>
<dbReference type="GO" id="GO:0004803">
    <property type="term" value="F:transposase activity"/>
    <property type="evidence" value="ECO:0007669"/>
    <property type="project" value="InterPro"/>
</dbReference>
<reference evidence="2" key="1">
    <citation type="submission" date="2020-06" db="EMBL/GenBank/DDBJ databases">
        <title>Unique genomic features of the anaerobic methanotrophic archaea.</title>
        <authorList>
            <person name="Chadwick G.L."/>
            <person name="Skennerton C.T."/>
            <person name="Laso-Perez R."/>
            <person name="Leu A.O."/>
            <person name="Speth D.R."/>
            <person name="Yu H."/>
            <person name="Morgan-Lang C."/>
            <person name="Hatzenpichler R."/>
            <person name="Goudeau D."/>
            <person name="Malmstrom R."/>
            <person name="Brazelton W.J."/>
            <person name="Woyke T."/>
            <person name="Hallam S.J."/>
            <person name="Tyson G.W."/>
            <person name="Wegener G."/>
            <person name="Boetius A."/>
            <person name="Orphan V."/>
        </authorList>
    </citation>
    <scope>NUCLEOTIDE SEQUENCE</scope>
</reference>
<dbReference type="GO" id="GO:0006313">
    <property type="term" value="P:DNA transposition"/>
    <property type="evidence" value="ECO:0007669"/>
    <property type="project" value="InterPro"/>
</dbReference>
<sequence length="358" mass="41201">MTDQGLAVFAGLGKMPDPSFFHDFLDKVKTSDAEQFNILCSRRFKEMGLYKGRIVNLDRHFMGYFGKKRIGKDKHPTRNISMKGINASFTHDQETGDPIFVRADYPGLKPGDVAIPMLNTTKDILGDEMETAVFDKWFSVGALLDYIDKEMELKYVTLLKRYQNRVEEMKSIPAGQFREMADGRQIAFKHTSLRNYQGEAKLIVVWFQEDGEDKYYGYLTNDEGTPEEETVAIYGKRWGIENFLKEAIFLNIDKLPGTELNKISAMLAIKLVGYCTVSCLRRDIGGDYAKMDIEGIFEKILNIQAFVRSKGEKIHVTYYRYPPELVPLFQSLNEKLKSKGINPKISWLNNKILEFHFK</sequence>
<dbReference type="GO" id="GO:0003677">
    <property type="term" value="F:DNA binding"/>
    <property type="evidence" value="ECO:0007669"/>
    <property type="project" value="InterPro"/>
</dbReference>
<feature type="domain" description="Transposase IS4-like" evidence="1">
    <location>
        <begin position="53"/>
        <end position="274"/>
    </location>
</feature>